<sequence length="336" mass="35798">MTQLILNDELARKLQDKVVVLTGGSTGIGRAAVEMFVGYGAKVVFGDVNDSVAEALAAEMGPSVRYRHCDASNYADQLALFDEAERAFGRVDVVCANAGVVVHKDIFAPDADWRVEPSMIEVDVNTKGCLFSARIGMGILRKYGGGDIVLTSSIAGWKECSHLVTYTASKHAVIGIVRGLYQQAWTEGISVNVICPWMTKTRMVTGIEMGWAKLGLPENTAADVARAMVICATSNQGGGAGADAPSHDNAALPFIGKIVWVAGGQCYEIEDRIQALEPQWLGEENARVLAKGQAFLADSTTSWDAEKLEAAEPKTSGAQVETKEVFPAAAVKMDGP</sequence>
<dbReference type="RefSeq" id="XP_008717651.1">
    <property type="nucleotide sequence ID" value="XM_008719429.1"/>
</dbReference>
<gene>
    <name evidence="4" type="ORF">HMPREF1541_05088</name>
</gene>
<evidence type="ECO:0000256" key="3">
    <source>
        <dbReference type="RuleBase" id="RU000363"/>
    </source>
</evidence>
<protein>
    <submittedName>
        <fullName evidence="4">Uncharacterized protein</fullName>
    </submittedName>
</protein>
<reference evidence="4 5" key="1">
    <citation type="submission" date="2013-03" db="EMBL/GenBank/DDBJ databases">
        <title>The Genome Sequence of Phialophora europaea CBS 101466.</title>
        <authorList>
            <consortium name="The Broad Institute Genomics Platform"/>
            <person name="Cuomo C."/>
            <person name="de Hoog S."/>
            <person name="Gorbushina A."/>
            <person name="Walker B."/>
            <person name="Young S.K."/>
            <person name="Zeng Q."/>
            <person name="Gargeya S."/>
            <person name="Fitzgerald M."/>
            <person name="Haas B."/>
            <person name="Abouelleil A."/>
            <person name="Allen A.W."/>
            <person name="Alvarado L."/>
            <person name="Arachchi H.M."/>
            <person name="Berlin A.M."/>
            <person name="Chapman S.B."/>
            <person name="Gainer-Dewar J."/>
            <person name="Goldberg J."/>
            <person name="Griggs A."/>
            <person name="Gujja S."/>
            <person name="Hansen M."/>
            <person name="Howarth C."/>
            <person name="Imamovic A."/>
            <person name="Ireland A."/>
            <person name="Larimer J."/>
            <person name="McCowan C."/>
            <person name="Murphy C."/>
            <person name="Pearson M."/>
            <person name="Poon T.W."/>
            <person name="Priest M."/>
            <person name="Roberts A."/>
            <person name="Saif S."/>
            <person name="Shea T."/>
            <person name="Sisk P."/>
            <person name="Sykes S."/>
            <person name="Wortman J."/>
            <person name="Nusbaum C."/>
            <person name="Birren B."/>
        </authorList>
    </citation>
    <scope>NUCLEOTIDE SEQUENCE [LARGE SCALE GENOMIC DNA]</scope>
    <source>
        <strain evidence="4 5">CBS 101466</strain>
    </source>
</reference>
<evidence type="ECO:0000256" key="2">
    <source>
        <dbReference type="ARBA" id="ARBA00023002"/>
    </source>
</evidence>
<dbReference type="eggNOG" id="KOG0725">
    <property type="taxonomic scope" value="Eukaryota"/>
</dbReference>
<evidence type="ECO:0000256" key="1">
    <source>
        <dbReference type="ARBA" id="ARBA00006484"/>
    </source>
</evidence>
<dbReference type="Pfam" id="PF00106">
    <property type="entry name" value="adh_short"/>
    <property type="match status" value="1"/>
</dbReference>
<dbReference type="HOGENOM" id="CLU_010194_13_1_1"/>
<dbReference type="OrthoDB" id="37659at2759"/>
<dbReference type="PRINTS" id="PR00081">
    <property type="entry name" value="GDHRDH"/>
</dbReference>
<dbReference type="Proteomes" id="UP000030752">
    <property type="component" value="Unassembled WGS sequence"/>
</dbReference>
<evidence type="ECO:0000313" key="4">
    <source>
        <dbReference type="EMBL" id="ETN40808.1"/>
    </source>
</evidence>
<keyword evidence="5" id="KW-1185">Reference proteome</keyword>
<name>W2RYE0_CYPE1</name>
<dbReference type="InterPro" id="IPR036291">
    <property type="entry name" value="NAD(P)-bd_dom_sf"/>
</dbReference>
<dbReference type="Gene3D" id="3.40.50.720">
    <property type="entry name" value="NAD(P)-binding Rossmann-like Domain"/>
    <property type="match status" value="1"/>
</dbReference>
<evidence type="ECO:0000313" key="5">
    <source>
        <dbReference type="Proteomes" id="UP000030752"/>
    </source>
</evidence>
<dbReference type="VEuPathDB" id="FungiDB:HMPREF1541_05088"/>
<dbReference type="InterPro" id="IPR002347">
    <property type="entry name" value="SDR_fam"/>
</dbReference>
<comment type="similarity">
    <text evidence="1 3">Belongs to the short-chain dehydrogenases/reductases (SDR) family.</text>
</comment>
<dbReference type="GeneID" id="19972427"/>
<dbReference type="AlphaFoldDB" id="W2RYE0"/>
<dbReference type="SUPFAM" id="SSF51735">
    <property type="entry name" value="NAD(P)-binding Rossmann-fold domains"/>
    <property type="match status" value="1"/>
</dbReference>
<proteinExistence type="inferred from homology"/>
<dbReference type="STRING" id="1220924.W2RYE0"/>
<dbReference type="PRINTS" id="PR00080">
    <property type="entry name" value="SDRFAMILY"/>
</dbReference>
<dbReference type="PANTHER" id="PTHR43180">
    <property type="entry name" value="3-OXOACYL-(ACYL-CARRIER-PROTEIN) REDUCTASE (AFU_ORTHOLOGUE AFUA_6G11210)"/>
    <property type="match status" value="1"/>
</dbReference>
<dbReference type="GO" id="GO:0016491">
    <property type="term" value="F:oxidoreductase activity"/>
    <property type="evidence" value="ECO:0007669"/>
    <property type="project" value="UniProtKB-KW"/>
</dbReference>
<accession>W2RYE0</accession>
<dbReference type="PANTHER" id="PTHR43180:SF86">
    <property type="entry name" value="DEHYDROGENASE, PUTATIVE (AFU_ORTHOLOGUE AFUA_3G00290)-RELATED"/>
    <property type="match status" value="1"/>
</dbReference>
<dbReference type="InParanoid" id="W2RYE0"/>
<organism evidence="4 5">
    <name type="scientific">Cyphellophora europaea (strain CBS 101466)</name>
    <name type="common">Phialophora europaea</name>
    <dbReference type="NCBI Taxonomy" id="1220924"/>
    <lineage>
        <taxon>Eukaryota</taxon>
        <taxon>Fungi</taxon>
        <taxon>Dikarya</taxon>
        <taxon>Ascomycota</taxon>
        <taxon>Pezizomycotina</taxon>
        <taxon>Eurotiomycetes</taxon>
        <taxon>Chaetothyriomycetidae</taxon>
        <taxon>Chaetothyriales</taxon>
        <taxon>Cyphellophoraceae</taxon>
        <taxon>Cyphellophora</taxon>
    </lineage>
</organism>
<dbReference type="EMBL" id="KB822720">
    <property type="protein sequence ID" value="ETN40808.1"/>
    <property type="molecule type" value="Genomic_DNA"/>
</dbReference>
<keyword evidence="2" id="KW-0560">Oxidoreductase</keyword>